<keyword evidence="4" id="KW-1185">Reference proteome</keyword>
<protein>
    <submittedName>
        <fullName evidence="3">Gliding motility-associated C-terminal domain-containing protein</fullName>
    </submittedName>
</protein>
<accession>A0ABW5K448</accession>
<dbReference type="Proteomes" id="UP001597467">
    <property type="component" value="Unassembled WGS sequence"/>
</dbReference>
<sequence>MKVKTSFFLFLFFHFITSYSQTTDVSVSVVAQDLSGNDISQVHIFEQFQYLVTISNSGSSVSNVSFTQTINIDATIVSYISQNPIGGTSLITDFSQDLNVITGTIASLPAASSIEVKVVVQAPESIGGIATNVNVAPPTTITDTNTSNNTSIISIDVTDEPIDFTITQTQISPTEGTAISAWSDTVTYQFTITNHSTISYPLNGFSTYLSLATPQSYGKPFMQLLSINCMNATGGTNCVDAITVTPTPIEINSSNAVSIFNFEESHVYTAGGSLTFEMVYQYLEPECAEITDTIEVNSFGEIILAHDNVSSNNANSITTPLLEAQLCQETDVCIETVQIDPLPVGAEIAWNEEVTYETTICNNGPLDADVLVSFRNQSNNAFWDIISITCEQNETTIPCSDLSFADADQYWVSNLFNMPVGEIVTVKTVIVFLEPDCIIGSLDGIIRTAINIESDEITDSDFSNNTDFDYLTLPAAEECDSSDIEVTKTQINPALPEGETPDNTTSWGSITYAITVSNLSENDTTFELIDYMPTGFSSTVSASLESVTCVATTGTASCFTIENTNIGLELDGIYDDNENNPDIFWQILPEENRLLPALSAITFHVTVNWFPICSTASIPATNSVQANASAPFIDLNQENNNASVTTYFAGCIDLVVQTFPEFPTVTANQSFNWIVDITNSNTSSSAIDVAFENELDAVFNIVGTPTCTVTSGTASCINSFSIVENHISGIIPTMEAGSTVRIFIPVEAPGFGGAFVNTSEAIPSPINNEEQTPETNISISSVQVLAPTLEKIFNPDEIFEGEESILTFTVFNLPSNTAQTNISFTDNLPTTISIAGEAYWETDNGCTAIFIGDIGDTAFQVSNLTFPEGVTSCSFSIPVTSNTAGTYTNSNINFSDQNNIDTSNANAILTVLAGSNTNTTDTCLEIPQGFSPNNDGTNDVFTITCIEDYPNAKLQIYNRYGTLVYKNNNYLNTWDGRPNTGILHKDEKRLPVGTYFYVLEHKDLPKQSIGWVYLNY</sequence>
<dbReference type="Pfam" id="PF13585">
    <property type="entry name" value="CHU_C"/>
    <property type="match status" value="1"/>
</dbReference>
<keyword evidence="1" id="KW-0732">Signal</keyword>
<dbReference type="NCBIfam" id="TIGR04131">
    <property type="entry name" value="Bac_Flav_CTERM"/>
    <property type="match status" value="1"/>
</dbReference>
<name>A0ABW5K448_9FLAO</name>
<reference evidence="4" key="1">
    <citation type="journal article" date="2019" name="Int. J. Syst. Evol. Microbiol.">
        <title>The Global Catalogue of Microorganisms (GCM) 10K type strain sequencing project: providing services to taxonomists for standard genome sequencing and annotation.</title>
        <authorList>
            <consortium name="The Broad Institute Genomics Platform"/>
            <consortium name="The Broad Institute Genome Sequencing Center for Infectious Disease"/>
            <person name="Wu L."/>
            <person name="Ma J."/>
        </authorList>
    </citation>
    <scope>NUCLEOTIDE SEQUENCE [LARGE SCALE GENOMIC DNA]</scope>
    <source>
        <strain evidence="4">KCTC 42808</strain>
    </source>
</reference>
<proteinExistence type="predicted"/>
<dbReference type="InterPro" id="IPR057693">
    <property type="entry name" value="DUF7933"/>
</dbReference>
<dbReference type="Pfam" id="PF25564">
    <property type="entry name" value="DUF7933"/>
    <property type="match status" value="1"/>
</dbReference>
<dbReference type="EMBL" id="JBHULM010000011">
    <property type="protein sequence ID" value="MFD2542985.1"/>
    <property type="molecule type" value="Genomic_DNA"/>
</dbReference>
<organism evidence="3 4">
    <name type="scientific">Lacinutrix gracilariae</name>
    <dbReference type="NCBI Taxonomy" id="1747198"/>
    <lineage>
        <taxon>Bacteria</taxon>
        <taxon>Pseudomonadati</taxon>
        <taxon>Bacteroidota</taxon>
        <taxon>Flavobacteriia</taxon>
        <taxon>Flavobacteriales</taxon>
        <taxon>Flavobacteriaceae</taxon>
        <taxon>Lacinutrix</taxon>
    </lineage>
</organism>
<feature type="chain" id="PRO_5045104610" evidence="1">
    <location>
        <begin position="21"/>
        <end position="1016"/>
    </location>
</feature>
<dbReference type="InterPro" id="IPR026341">
    <property type="entry name" value="T9SS_type_B"/>
</dbReference>
<evidence type="ECO:0000313" key="4">
    <source>
        <dbReference type="Proteomes" id="UP001597467"/>
    </source>
</evidence>
<dbReference type="RefSeq" id="WP_379904418.1">
    <property type="nucleotide sequence ID" value="NZ_JBHULM010000011.1"/>
</dbReference>
<feature type="domain" description="DUF7933" evidence="2">
    <location>
        <begin position="787"/>
        <end position="911"/>
    </location>
</feature>
<evidence type="ECO:0000259" key="2">
    <source>
        <dbReference type="Pfam" id="PF25564"/>
    </source>
</evidence>
<evidence type="ECO:0000256" key="1">
    <source>
        <dbReference type="SAM" id="SignalP"/>
    </source>
</evidence>
<evidence type="ECO:0000313" key="3">
    <source>
        <dbReference type="EMBL" id="MFD2542985.1"/>
    </source>
</evidence>
<comment type="caution">
    <text evidence="3">The sequence shown here is derived from an EMBL/GenBank/DDBJ whole genome shotgun (WGS) entry which is preliminary data.</text>
</comment>
<feature type="signal peptide" evidence="1">
    <location>
        <begin position="1"/>
        <end position="20"/>
    </location>
</feature>
<gene>
    <name evidence="3" type="ORF">ACFSSB_11705</name>
</gene>